<dbReference type="PROSITE" id="PS51257">
    <property type="entry name" value="PROKAR_LIPOPROTEIN"/>
    <property type="match status" value="1"/>
</dbReference>
<dbReference type="InterPro" id="IPR036928">
    <property type="entry name" value="AS_sf"/>
</dbReference>
<sequence>MKKSTMRITILFLFLFAFTSCKNDKNSDQSKTEASQVNDNSESKEEDLDLKAISTKDFTEFKVLDSKIITKKEIWESINPQLEDFSEENYDRLKPLILEQDIPSLQKHIYEGKFNYEELTKFYLYRIRKYNRENPLSLNSVISVNPKAIEKAKQLDNEKSLKAHPIYGMPILLKDNINASGMATTAGAVALQDNLTEDAFIVEKLKDKGAIILGKANLSEWAYFFCGDCPSGYSAIGGQTLNPYGRRIFDTGGSSSGSGVSVSVNFAAVTLGSETSGSILSPASQNSAVGLKPTIGLVSRSGIVPISSTLDTAGPITRTVIDNAIVLDAIFGEDKADGKSFMMMWEPGFYTKNLTEGSIEGKRFGAPKRLMEDTLFVNALEVLKAQGAEIVEIEEEELGLPNFLRLLNLDMKKDLPAYMENYANTDIELRTVADMMAFNLKDSANTMPYGQKLFKGIVEDEGDAIFLEKIIDTLQTNGKQYFDVPMEEHNLDGFLSINNYHAGFAAVAEYPAITVPMGYTEEGKPKGLTFIGKRLQEKLLLEWAYIYEQASKARKAPENYN</sequence>
<dbReference type="Pfam" id="PF01425">
    <property type="entry name" value="Amidase"/>
    <property type="match status" value="1"/>
</dbReference>
<feature type="chain" id="PRO_5045482922" evidence="2">
    <location>
        <begin position="23"/>
        <end position="561"/>
    </location>
</feature>
<dbReference type="Proteomes" id="UP001198901">
    <property type="component" value="Unassembled WGS sequence"/>
</dbReference>
<organism evidence="4 5">
    <name type="scientific">Winogradskyella alexanderae</name>
    <dbReference type="NCBI Taxonomy" id="2877123"/>
    <lineage>
        <taxon>Bacteria</taxon>
        <taxon>Pseudomonadati</taxon>
        <taxon>Bacteroidota</taxon>
        <taxon>Flavobacteriia</taxon>
        <taxon>Flavobacteriales</taxon>
        <taxon>Flavobacteriaceae</taxon>
        <taxon>Winogradskyella</taxon>
    </lineage>
</organism>
<dbReference type="PANTHER" id="PTHR42678:SF34">
    <property type="entry name" value="OS04G0183300 PROTEIN"/>
    <property type="match status" value="1"/>
</dbReference>
<evidence type="ECO:0000313" key="5">
    <source>
        <dbReference type="Proteomes" id="UP001198901"/>
    </source>
</evidence>
<comment type="caution">
    <text evidence="4">The sequence shown here is derived from an EMBL/GenBank/DDBJ whole genome shotgun (WGS) entry which is preliminary data.</text>
</comment>
<evidence type="ECO:0000256" key="1">
    <source>
        <dbReference type="SAM" id="MobiDB-lite"/>
    </source>
</evidence>
<accession>A0ABS7XSM4</accession>
<evidence type="ECO:0000313" key="4">
    <source>
        <dbReference type="EMBL" id="MCA0132036.1"/>
    </source>
</evidence>
<reference evidence="5" key="1">
    <citation type="submission" date="2023-07" db="EMBL/GenBank/DDBJ databases">
        <authorList>
            <person name="Yue Y."/>
        </authorList>
    </citation>
    <scope>NUCLEOTIDE SEQUENCE [LARGE SCALE GENOMIC DNA]</scope>
    <source>
        <strain evidence="5">D23</strain>
    </source>
</reference>
<evidence type="ECO:0000259" key="3">
    <source>
        <dbReference type="Pfam" id="PF01425"/>
    </source>
</evidence>
<dbReference type="InterPro" id="IPR023631">
    <property type="entry name" value="Amidase_dom"/>
</dbReference>
<feature type="signal peptide" evidence="2">
    <location>
        <begin position="1"/>
        <end position="22"/>
    </location>
</feature>
<dbReference type="Gene3D" id="3.90.1300.10">
    <property type="entry name" value="Amidase signature (AS) domain"/>
    <property type="match status" value="1"/>
</dbReference>
<keyword evidence="2" id="KW-0732">Signal</keyword>
<gene>
    <name evidence="4" type="ORF">LBU54_05530</name>
</gene>
<dbReference type="RefSeq" id="WP_224526944.1">
    <property type="nucleotide sequence ID" value="NZ_JAIUJR010000002.1"/>
</dbReference>
<feature type="domain" description="Amidase" evidence="3">
    <location>
        <begin position="118"/>
        <end position="541"/>
    </location>
</feature>
<evidence type="ECO:0000256" key="2">
    <source>
        <dbReference type="SAM" id="SignalP"/>
    </source>
</evidence>
<keyword evidence="5" id="KW-1185">Reference proteome</keyword>
<name>A0ABS7XSM4_9FLAO</name>
<dbReference type="PANTHER" id="PTHR42678">
    <property type="entry name" value="AMIDASE"/>
    <property type="match status" value="1"/>
</dbReference>
<dbReference type="SUPFAM" id="SSF75304">
    <property type="entry name" value="Amidase signature (AS) enzymes"/>
    <property type="match status" value="1"/>
</dbReference>
<dbReference type="EMBL" id="JAIUJR010000002">
    <property type="protein sequence ID" value="MCA0132036.1"/>
    <property type="molecule type" value="Genomic_DNA"/>
</dbReference>
<proteinExistence type="predicted"/>
<feature type="region of interest" description="Disordered" evidence="1">
    <location>
        <begin position="24"/>
        <end position="43"/>
    </location>
</feature>
<protein>
    <submittedName>
        <fullName evidence="4">Amidase</fullName>
    </submittedName>
</protein>